<evidence type="ECO:0000313" key="3">
    <source>
        <dbReference type="Proteomes" id="UP000298781"/>
    </source>
</evidence>
<dbReference type="Pfam" id="PF12833">
    <property type="entry name" value="HTH_18"/>
    <property type="match status" value="1"/>
</dbReference>
<proteinExistence type="predicted"/>
<dbReference type="Proteomes" id="UP000298781">
    <property type="component" value="Chromosome"/>
</dbReference>
<dbReference type="InterPro" id="IPR018060">
    <property type="entry name" value="HTH_AraC"/>
</dbReference>
<evidence type="ECO:0000259" key="1">
    <source>
        <dbReference type="PROSITE" id="PS01124"/>
    </source>
</evidence>
<dbReference type="Gene3D" id="1.10.10.60">
    <property type="entry name" value="Homeodomain-like"/>
    <property type="match status" value="1"/>
</dbReference>
<dbReference type="PANTHER" id="PTHR43436:SF1">
    <property type="entry name" value="TRANSCRIPTIONAL REGULATORY PROTEIN"/>
    <property type="match status" value="1"/>
</dbReference>
<dbReference type="KEGG" id="pstg:E8M01_13260"/>
<accession>A0A4D7BAG5</accession>
<organism evidence="2 3">
    <name type="scientific">Phreatobacter stygius</name>
    <dbReference type="NCBI Taxonomy" id="1940610"/>
    <lineage>
        <taxon>Bacteria</taxon>
        <taxon>Pseudomonadati</taxon>
        <taxon>Pseudomonadota</taxon>
        <taxon>Alphaproteobacteria</taxon>
        <taxon>Hyphomicrobiales</taxon>
        <taxon>Phreatobacteraceae</taxon>
        <taxon>Phreatobacter</taxon>
    </lineage>
</organism>
<feature type="domain" description="HTH araC/xylS-type" evidence="1">
    <location>
        <begin position="149"/>
        <end position="249"/>
    </location>
</feature>
<protein>
    <submittedName>
        <fullName evidence="2">Helix-turn-helix transcriptional regulator</fullName>
    </submittedName>
</protein>
<keyword evidence="3" id="KW-1185">Reference proteome</keyword>
<dbReference type="PANTHER" id="PTHR43436">
    <property type="entry name" value="ARAC-FAMILY TRANSCRIPTIONAL REGULATOR"/>
    <property type="match status" value="1"/>
</dbReference>
<dbReference type="AlphaFoldDB" id="A0A4D7BAG5"/>
<dbReference type="GO" id="GO:0003700">
    <property type="term" value="F:DNA-binding transcription factor activity"/>
    <property type="evidence" value="ECO:0007669"/>
    <property type="project" value="InterPro"/>
</dbReference>
<dbReference type="PROSITE" id="PS01124">
    <property type="entry name" value="HTH_ARAC_FAMILY_2"/>
    <property type="match status" value="1"/>
</dbReference>
<evidence type="ECO:0000313" key="2">
    <source>
        <dbReference type="EMBL" id="QCI65102.1"/>
    </source>
</evidence>
<gene>
    <name evidence="2" type="ORF">E8M01_13260</name>
</gene>
<sequence>MSGGKPCSERFMLYGPDRVFYAGLLGRPRKRTSGALLFYASMRGSLDLTIEGQATRTVEAALVPPNTVHSMTSEFPAVACVLVEPETVDRAALDHLARTSDAMCQLVLAARIRSAYRVFFETAHKHEIITAEFDAEVFGAPLARRRFDPRIARVLDEMRAQPGSILPASTCASAANLSVSRFLHLFKQETDVPFRALRAWKRARHLLNFANEAINMAHLALDIGYPDSTHFSHSIRRFYGLKPRAIFSGSRELDIFRSPAAAQARRGDPA</sequence>
<dbReference type="SMART" id="SM00342">
    <property type="entry name" value="HTH_ARAC"/>
    <property type="match status" value="1"/>
</dbReference>
<name>A0A4D7BAG5_9HYPH</name>
<dbReference type="RefSeq" id="WP_136960551.1">
    <property type="nucleotide sequence ID" value="NZ_CP039690.1"/>
</dbReference>
<dbReference type="EMBL" id="CP039690">
    <property type="protein sequence ID" value="QCI65102.1"/>
    <property type="molecule type" value="Genomic_DNA"/>
</dbReference>
<dbReference type="GO" id="GO:0043565">
    <property type="term" value="F:sequence-specific DNA binding"/>
    <property type="evidence" value="ECO:0007669"/>
    <property type="project" value="InterPro"/>
</dbReference>
<reference evidence="2 3" key="1">
    <citation type="submission" date="2019-04" db="EMBL/GenBank/DDBJ databases">
        <title>Phreatobacter aquaticus sp. nov.</title>
        <authorList>
            <person name="Choi A."/>
        </authorList>
    </citation>
    <scope>NUCLEOTIDE SEQUENCE [LARGE SCALE GENOMIC DNA]</scope>
    <source>
        <strain evidence="2 3">KCTC 52518</strain>
    </source>
</reference>
<dbReference type="OrthoDB" id="5295226at2"/>